<proteinExistence type="predicted"/>
<dbReference type="Proteomes" id="UP001140817">
    <property type="component" value="Unassembled WGS sequence"/>
</dbReference>
<dbReference type="NCBIfam" id="TIGR00254">
    <property type="entry name" value="GGDEF"/>
    <property type="match status" value="1"/>
</dbReference>
<dbReference type="GO" id="GO:0052621">
    <property type="term" value="F:diguanylate cyclase activity"/>
    <property type="evidence" value="ECO:0007669"/>
    <property type="project" value="TreeGrafter"/>
</dbReference>
<name>A0A9X2MBA6_9FIRM</name>
<accession>A0A9X2MBA6</accession>
<dbReference type="SUPFAM" id="SSF55785">
    <property type="entry name" value="PYP-like sensor domain (PAS domain)"/>
    <property type="match status" value="1"/>
</dbReference>
<protein>
    <submittedName>
        <fullName evidence="2">Sensor domain-containing diguanylate cyclase</fullName>
    </submittedName>
</protein>
<dbReference type="InterPro" id="IPR050469">
    <property type="entry name" value="Diguanylate_Cyclase"/>
</dbReference>
<dbReference type="CDD" id="cd01949">
    <property type="entry name" value="GGDEF"/>
    <property type="match status" value="1"/>
</dbReference>
<dbReference type="PROSITE" id="PS50887">
    <property type="entry name" value="GGDEF"/>
    <property type="match status" value="1"/>
</dbReference>
<dbReference type="InterPro" id="IPR029787">
    <property type="entry name" value="Nucleotide_cyclase"/>
</dbReference>
<dbReference type="AlphaFoldDB" id="A0A9X2MBA6"/>
<evidence type="ECO:0000313" key="3">
    <source>
        <dbReference type="Proteomes" id="UP001140817"/>
    </source>
</evidence>
<dbReference type="Gene3D" id="3.30.450.20">
    <property type="entry name" value="PAS domain"/>
    <property type="match status" value="1"/>
</dbReference>
<dbReference type="NCBIfam" id="TIGR00229">
    <property type="entry name" value="sensory_box"/>
    <property type="match status" value="1"/>
</dbReference>
<dbReference type="PANTHER" id="PTHR45138:SF9">
    <property type="entry name" value="DIGUANYLATE CYCLASE DGCM-RELATED"/>
    <property type="match status" value="1"/>
</dbReference>
<gene>
    <name evidence="2" type="ORF">NSA58_16080</name>
</gene>
<dbReference type="InterPro" id="IPR000014">
    <property type="entry name" value="PAS"/>
</dbReference>
<dbReference type="Pfam" id="PF08448">
    <property type="entry name" value="PAS_4"/>
    <property type="match status" value="1"/>
</dbReference>
<dbReference type="EMBL" id="JANKBY010000281">
    <property type="protein sequence ID" value="MCR1824302.1"/>
    <property type="molecule type" value="Genomic_DNA"/>
</dbReference>
<dbReference type="InterPro" id="IPR000160">
    <property type="entry name" value="GGDEF_dom"/>
</dbReference>
<dbReference type="InterPro" id="IPR043128">
    <property type="entry name" value="Rev_trsase/Diguanyl_cyclase"/>
</dbReference>
<feature type="domain" description="GGDEF" evidence="1">
    <location>
        <begin position="276"/>
        <end position="398"/>
    </location>
</feature>
<dbReference type="InterPro" id="IPR035965">
    <property type="entry name" value="PAS-like_dom_sf"/>
</dbReference>
<dbReference type="Pfam" id="PF13426">
    <property type="entry name" value="PAS_9"/>
    <property type="match status" value="1"/>
</dbReference>
<evidence type="ECO:0000259" key="1">
    <source>
        <dbReference type="PROSITE" id="PS50887"/>
    </source>
</evidence>
<sequence>NYTKGTKMEEVILSRLIDEQSNGLIVLNKDLVVLYANKKVREFFSSDINQLLGNYIKCNNTIVENSYCQQTSKCEECILSNAIKQLKQTSDNQDLENLKFNSEGEYINISLKISYMCDFIILEFTDLCNLYEEINFLSRMMDKSKDIMFFKDSNLKYKYVNQSCAELFNCEKNKLINKNDEELLRQKHIDESLYKGLIKGCINTLEKGYSKQVISYNKRHFNVSMEKIEDGILCIGRDITEEINANKRAETDVLTGLFNRRKFINDMDRILKYSGYGFYLALIDIDNLKDLNNNYGHLKGDKYLEKLGQILNNANKGRFYRTGGDEFAGIVRLNKKDIKFMFDAIFKELENLNYNPPLTISVGINKIDIKKTYIENYKEADTLLYKAKKNGKNSFILN</sequence>
<comment type="caution">
    <text evidence="2">The sequence shown here is derived from an EMBL/GenBank/DDBJ whole genome shotgun (WGS) entry which is preliminary data.</text>
</comment>
<dbReference type="PANTHER" id="PTHR45138">
    <property type="entry name" value="REGULATORY COMPONENTS OF SENSORY TRANSDUCTION SYSTEM"/>
    <property type="match status" value="1"/>
</dbReference>
<keyword evidence="3" id="KW-1185">Reference proteome</keyword>
<dbReference type="SMART" id="SM00267">
    <property type="entry name" value="GGDEF"/>
    <property type="match status" value="1"/>
</dbReference>
<evidence type="ECO:0000313" key="2">
    <source>
        <dbReference type="EMBL" id="MCR1824302.1"/>
    </source>
</evidence>
<organism evidence="2 3">
    <name type="scientific">Terrisporobacter muris</name>
    <dbReference type="NCBI Taxonomy" id="2963284"/>
    <lineage>
        <taxon>Bacteria</taxon>
        <taxon>Bacillati</taxon>
        <taxon>Bacillota</taxon>
        <taxon>Clostridia</taxon>
        <taxon>Peptostreptococcales</taxon>
        <taxon>Peptostreptococcaceae</taxon>
        <taxon>Terrisporobacter</taxon>
    </lineage>
</organism>
<dbReference type="InterPro" id="IPR013656">
    <property type="entry name" value="PAS_4"/>
</dbReference>
<reference evidence="2" key="1">
    <citation type="submission" date="2022-07" db="EMBL/GenBank/DDBJ databases">
        <title>Enhanced cultured diversity of the mouse gut microbiota enables custom-made synthetic communities.</title>
        <authorList>
            <person name="Afrizal A."/>
        </authorList>
    </citation>
    <scope>NUCLEOTIDE SEQUENCE</scope>
    <source>
        <strain evidence="2">DSM 29186</strain>
    </source>
</reference>
<dbReference type="Pfam" id="PF00990">
    <property type="entry name" value="GGDEF"/>
    <property type="match status" value="1"/>
</dbReference>
<dbReference type="Gene3D" id="3.30.70.270">
    <property type="match status" value="1"/>
</dbReference>
<feature type="non-terminal residue" evidence="2">
    <location>
        <position position="1"/>
    </location>
</feature>
<dbReference type="SMART" id="SM00091">
    <property type="entry name" value="PAS"/>
    <property type="match status" value="2"/>
</dbReference>
<dbReference type="SUPFAM" id="SSF55073">
    <property type="entry name" value="Nucleotide cyclase"/>
    <property type="match status" value="1"/>
</dbReference>
<dbReference type="RefSeq" id="WP_257560674.1">
    <property type="nucleotide sequence ID" value="NZ_JANKBY010000281.1"/>
</dbReference>